<dbReference type="EMBL" id="PJEO01000036">
    <property type="protein sequence ID" value="PKQ45019.1"/>
    <property type="molecule type" value="Genomic_DNA"/>
</dbReference>
<comment type="caution">
    <text evidence="3">The sequence shown here is derived from an EMBL/GenBank/DDBJ whole genome shotgun (WGS) entry which is preliminary data.</text>
</comment>
<keyword evidence="1" id="KW-0472">Membrane</keyword>
<feature type="transmembrane region" description="Helical" evidence="1">
    <location>
        <begin position="7"/>
        <end position="27"/>
    </location>
</feature>
<accession>A0A2N3HJ66</accession>
<evidence type="ECO:0000313" key="3">
    <source>
        <dbReference type="EMBL" id="PKQ45019.1"/>
    </source>
</evidence>
<dbReference type="InterPro" id="IPR005135">
    <property type="entry name" value="Endo/exonuclease/phosphatase"/>
</dbReference>
<reference evidence="3 4" key="1">
    <citation type="submission" date="2017-12" db="EMBL/GenBank/DDBJ databases">
        <title>Confluentibacter flavum sp. nov., isolated from the saline lake.</title>
        <authorList>
            <person name="Yu L."/>
        </authorList>
    </citation>
    <scope>NUCLEOTIDE SEQUENCE [LARGE SCALE GENOMIC DNA]</scope>
    <source>
        <strain evidence="3 4">3B</strain>
    </source>
</reference>
<dbReference type="InterPro" id="IPR036691">
    <property type="entry name" value="Endo/exonu/phosph_ase_sf"/>
</dbReference>
<organism evidence="3 4">
    <name type="scientific">Confluentibacter flavum</name>
    <dbReference type="NCBI Taxonomy" id="1909700"/>
    <lineage>
        <taxon>Bacteria</taxon>
        <taxon>Pseudomonadati</taxon>
        <taxon>Bacteroidota</taxon>
        <taxon>Flavobacteriia</taxon>
        <taxon>Flavobacteriales</taxon>
        <taxon>Flavobacteriaceae</taxon>
        <taxon>Confluentibacter</taxon>
    </lineage>
</organism>
<dbReference type="RefSeq" id="WP_106659826.1">
    <property type="nucleotide sequence ID" value="NZ_PJEO01000036.1"/>
</dbReference>
<proteinExistence type="predicted"/>
<feature type="domain" description="Endonuclease/exonuclease/phosphatase" evidence="2">
    <location>
        <begin position="118"/>
        <end position="282"/>
    </location>
</feature>
<evidence type="ECO:0000313" key="4">
    <source>
        <dbReference type="Proteomes" id="UP000233435"/>
    </source>
</evidence>
<evidence type="ECO:0000256" key="1">
    <source>
        <dbReference type="SAM" id="Phobius"/>
    </source>
</evidence>
<dbReference type="Proteomes" id="UP000233435">
    <property type="component" value="Unassembled WGS sequence"/>
</dbReference>
<sequence length="291" mass="33837">MLKILRALFLLINVIVILALLTIHFIIRDNGFYEPLFFYIFPLPIIIGIILFFSLFIGKKRRKYNLILAGSLLLLWLGRSFKIHFSDDISKADLEVVFWNASRDNSFEEAFVENKGIPDVLVLVEPKTTDIISLKQQFADYYIYDMKGNIYLFSKTPVTIEKEATSKRNSTVVNFKSRDIDFYAVDAQGSPDLPRRGEMQFIDSQIDKKSKAIILGDFNLPYESGLFKNIKKSFNQAFNEKGNGFRETWFWNIPLLSIDHIWVSKDLKILKTEKIGTFKSDHSMLKTYIKR</sequence>
<dbReference type="GO" id="GO:0003824">
    <property type="term" value="F:catalytic activity"/>
    <property type="evidence" value="ECO:0007669"/>
    <property type="project" value="InterPro"/>
</dbReference>
<keyword evidence="1" id="KW-1133">Transmembrane helix</keyword>
<feature type="transmembrane region" description="Helical" evidence="1">
    <location>
        <begin position="39"/>
        <end position="57"/>
    </location>
</feature>
<gene>
    <name evidence="3" type="ORF">CSW08_10440</name>
</gene>
<name>A0A2N3HJ66_9FLAO</name>
<dbReference type="Gene3D" id="3.60.10.10">
    <property type="entry name" value="Endonuclease/exonuclease/phosphatase"/>
    <property type="match status" value="1"/>
</dbReference>
<dbReference type="SUPFAM" id="SSF56219">
    <property type="entry name" value="DNase I-like"/>
    <property type="match status" value="1"/>
</dbReference>
<keyword evidence="1" id="KW-0812">Transmembrane</keyword>
<dbReference type="Pfam" id="PF03372">
    <property type="entry name" value="Exo_endo_phos"/>
    <property type="match status" value="1"/>
</dbReference>
<dbReference type="AlphaFoldDB" id="A0A2N3HJ66"/>
<protein>
    <recommendedName>
        <fullName evidence="2">Endonuclease/exonuclease/phosphatase domain-containing protein</fullName>
    </recommendedName>
</protein>
<keyword evidence="4" id="KW-1185">Reference proteome</keyword>
<evidence type="ECO:0000259" key="2">
    <source>
        <dbReference type="Pfam" id="PF03372"/>
    </source>
</evidence>